<dbReference type="AlphaFoldDB" id="F4KU11"/>
<reference evidence="1 2" key="1">
    <citation type="journal article" date="2011" name="Stand. Genomic Sci.">
        <title>Complete genome sequence of Haliscomenobacter hydrossis type strain (O).</title>
        <authorList>
            <consortium name="US DOE Joint Genome Institute (JGI-PGF)"/>
            <person name="Daligault H."/>
            <person name="Lapidus A."/>
            <person name="Zeytun A."/>
            <person name="Nolan M."/>
            <person name="Lucas S."/>
            <person name="Del Rio T.G."/>
            <person name="Tice H."/>
            <person name="Cheng J.F."/>
            <person name="Tapia R."/>
            <person name="Han C."/>
            <person name="Goodwin L."/>
            <person name="Pitluck S."/>
            <person name="Liolios K."/>
            <person name="Pagani I."/>
            <person name="Ivanova N."/>
            <person name="Huntemann M."/>
            <person name="Mavromatis K."/>
            <person name="Mikhailova N."/>
            <person name="Pati A."/>
            <person name="Chen A."/>
            <person name="Palaniappan K."/>
            <person name="Land M."/>
            <person name="Hauser L."/>
            <person name="Brambilla E.M."/>
            <person name="Rohde M."/>
            <person name="Verbarg S."/>
            <person name="Goker M."/>
            <person name="Bristow J."/>
            <person name="Eisen J.A."/>
            <person name="Markowitz V."/>
            <person name="Hugenholtz P."/>
            <person name="Kyrpides N.C."/>
            <person name="Klenk H.P."/>
            <person name="Woyke T."/>
        </authorList>
    </citation>
    <scope>NUCLEOTIDE SEQUENCE [LARGE SCALE GENOMIC DNA]</scope>
    <source>
        <strain evidence="2">ATCC 27775 / DSM 1100 / LMG 10767 / O</strain>
    </source>
</reference>
<dbReference type="Proteomes" id="UP000008461">
    <property type="component" value="Chromosome"/>
</dbReference>
<sequence>MIDLIDKNWDYIFSQDGDDYFLDVVCGTVAVFTIQIKLDEVEKAKYLEKGEAYLDELAGDVRWYPAEYLKRRV</sequence>
<protein>
    <submittedName>
        <fullName evidence="1">Uncharacterized protein</fullName>
    </submittedName>
</protein>
<name>F4KU11_HALH1</name>
<accession>F4KU11</accession>
<dbReference type="HOGENOM" id="CLU_201113_0_0_10"/>
<reference key="2">
    <citation type="submission" date="2011-04" db="EMBL/GenBank/DDBJ databases">
        <title>Complete sequence of chromosome of Haliscomenobacter hydrossis DSM 1100.</title>
        <authorList>
            <consortium name="US DOE Joint Genome Institute (JGI-PGF)"/>
            <person name="Lucas S."/>
            <person name="Han J."/>
            <person name="Lapidus A."/>
            <person name="Bruce D."/>
            <person name="Goodwin L."/>
            <person name="Pitluck S."/>
            <person name="Peters L."/>
            <person name="Kyrpides N."/>
            <person name="Mavromatis K."/>
            <person name="Ivanova N."/>
            <person name="Ovchinnikova G."/>
            <person name="Pagani I."/>
            <person name="Daligault H."/>
            <person name="Detter J.C."/>
            <person name="Han C."/>
            <person name="Land M."/>
            <person name="Hauser L."/>
            <person name="Markowitz V."/>
            <person name="Cheng J.-F."/>
            <person name="Hugenholtz P."/>
            <person name="Woyke T."/>
            <person name="Wu D."/>
            <person name="Verbarg S."/>
            <person name="Frueling A."/>
            <person name="Brambilla E."/>
            <person name="Klenk H.-P."/>
            <person name="Eisen J.A."/>
        </authorList>
    </citation>
    <scope>NUCLEOTIDE SEQUENCE</scope>
    <source>
        <strain>DSM 1100</strain>
    </source>
</reference>
<keyword evidence="2" id="KW-1185">Reference proteome</keyword>
<gene>
    <name evidence="1" type="ordered locus">Halhy_1252</name>
</gene>
<dbReference type="EMBL" id="CP002691">
    <property type="protein sequence ID" value="AEE49147.1"/>
    <property type="molecule type" value="Genomic_DNA"/>
</dbReference>
<evidence type="ECO:0000313" key="2">
    <source>
        <dbReference type="Proteomes" id="UP000008461"/>
    </source>
</evidence>
<dbReference type="RefSeq" id="WP_013763702.1">
    <property type="nucleotide sequence ID" value="NC_015510.1"/>
</dbReference>
<evidence type="ECO:0000313" key="1">
    <source>
        <dbReference type="EMBL" id="AEE49147.1"/>
    </source>
</evidence>
<proteinExistence type="predicted"/>
<dbReference type="STRING" id="760192.Halhy_1252"/>
<dbReference type="OrthoDB" id="1551252at2"/>
<organism evidence="1 2">
    <name type="scientific">Haliscomenobacter hydrossis (strain ATCC 27775 / DSM 1100 / LMG 10767 / O)</name>
    <dbReference type="NCBI Taxonomy" id="760192"/>
    <lineage>
        <taxon>Bacteria</taxon>
        <taxon>Pseudomonadati</taxon>
        <taxon>Bacteroidota</taxon>
        <taxon>Saprospiria</taxon>
        <taxon>Saprospirales</taxon>
        <taxon>Haliscomenobacteraceae</taxon>
        <taxon>Haliscomenobacter</taxon>
    </lineage>
</organism>
<dbReference type="eggNOG" id="ENOG5033FQ7">
    <property type="taxonomic scope" value="Bacteria"/>
</dbReference>
<dbReference type="KEGG" id="hhy:Halhy_1252"/>